<evidence type="ECO:0000256" key="3">
    <source>
        <dbReference type="ARBA" id="ARBA00005300"/>
    </source>
</evidence>
<gene>
    <name evidence="12" type="ORF">CINC_LOCUS9329</name>
</gene>
<evidence type="ECO:0000256" key="2">
    <source>
        <dbReference type="ARBA" id="ARBA00004065"/>
    </source>
</evidence>
<dbReference type="Proteomes" id="UP001154114">
    <property type="component" value="Chromosome 3"/>
</dbReference>
<dbReference type="GO" id="GO:0003676">
    <property type="term" value="F:nucleic acid binding"/>
    <property type="evidence" value="ECO:0007669"/>
    <property type="project" value="UniProtKB-UniRule"/>
</dbReference>
<evidence type="ECO:0000256" key="4">
    <source>
        <dbReference type="ARBA" id="ARBA00022722"/>
    </source>
</evidence>
<comment type="similarity">
    <text evidence="3 9">Belongs to the RNase H family.</text>
</comment>
<keyword evidence="4 9" id="KW-0540">Nuclease</keyword>
<dbReference type="GO" id="GO:0004523">
    <property type="term" value="F:RNA-DNA hybrid ribonuclease activity"/>
    <property type="evidence" value="ECO:0007669"/>
    <property type="project" value="UniProtKB-UniRule"/>
</dbReference>
<accession>A0A9P0C1C1</accession>
<comment type="catalytic activity">
    <reaction evidence="9">
        <text>Endonucleolytic cleavage to 5'-phosphomonoester.</text>
        <dbReference type="EC" id="3.1.26.4"/>
    </reaction>
</comment>
<dbReference type="InterPro" id="IPR009027">
    <property type="entry name" value="Ribosomal_bL9/RNase_H1_N"/>
</dbReference>
<sequence length="355" mass="39248">MSLYGVVLRNLLTKSKLNIYDRLLITKMPFYAVAKGRTTGIFMSWPDCETQVKGFPGARYKKFDSVVSAQDFITSEGGQTTKTKPKQSNNPLKSSASSSNNLKRSSMSNSSVSKTVPEKIKKTLNVSSPGYVREGNESDDDYSDGSDDLNTILSKQMDDIEQRLKTFEKGVDKIMKKGSKKTILIEPPQSKRRKTSGDGELNMDEDGYVVVYTDGACSSNGRSTARAGLGVYWADGHPLNISEPVSGRATNNCGEIQAATKAIKIALENGVKKLSINTDSKFLINSVTKWIPGWKRKGWKLASGEPVKNEKDFKDLDSVLHKLQLKWIYVEAHRGIHGNEMADQLAKEGAARYNK</sequence>
<dbReference type="Pfam" id="PF01693">
    <property type="entry name" value="Cauli_VI"/>
    <property type="match status" value="1"/>
</dbReference>
<feature type="compositionally biased region" description="Low complexity" evidence="10">
    <location>
        <begin position="88"/>
        <end position="114"/>
    </location>
</feature>
<evidence type="ECO:0000256" key="1">
    <source>
        <dbReference type="ARBA" id="ARBA00001946"/>
    </source>
</evidence>
<evidence type="ECO:0000256" key="10">
    <source>
        <dbReference type="SAM" id="MobiDB-lite"/>
    </source>
</evidence>
<dbReference type="PANTHER" id="PTHR10642:SF31">
    <property type="entry name" value="RIBONUCLEASE H1"/>
    <property type="match status" value="1"/>
</dbReference>
<feature type="region of interest" description="Disordered" evidence="10">
    <location>
        <begin position="74"/>
        <end position="149"/>
    </location>
</feature>
<feature type="compositionally biased region" description="Acidic residues" evidence="10">
    <location>
        <begin position="137"/>
        <end position="147"/>
    </location>
</feature>
<dbReference type="AlphaFoldDB" id="A0A9P0C1C1"/>
<dbReference type="FunFam" id="3.30.420.10:FF:000097">
    <property type="entry name" value="Ribonuclease H1"/>
    <property type="match status" value="1"/>
</dbReference>
<keyword evidence="5 9" id="KW-0479">Metal-binding</keyword>
<evidence type="ECO:0000256" key="9">
    <source>
        <dbReference type="PIRNR" id="PIRNR036852"/>
    </source>
</evidence>
<dbReference type="PANTHER" id="PTHR10642">
    <property type="entry name" value="RIBONUCLEASE H1"/>
    <property type="match status" value="1"/>
</dbReference>
<dbReference type="SUPFAM" id="SSF55658">
    <property type="entry name" value="L9 N-domain-like"/>
    <property type="match status" value="1"/>
</dbReference>
<dbReference type="SUPFAM" id="SSF53098">
    <property type="entry name" value="Ribonuclease H-like"/>
    <property type="match status" value="1"/>
</dbReference>
<evidence type="ECO:0000259" key="11">
    <source>
        <dbReference type="PROSITE" id="PS50879"/>
    </source>
</evidence>
<dbReference type="OrthoDB" id="407198at2759"/>
<comment type="cofactor">
    <cofactor evidence="1 9">
        <name>Mg(2+)</name>
        <dbReference type="ChEBI" id="CHEBI:18420"/>
    </cofactor>
</comment>
<dbReference type="InterPro" id="IPR050092">
    <property type="entry name" value="RNase_H"/>
</dbReference>
<evidence type="ECO:0000313" key="12">
    <source>
        <dbReference type="EMBL" id="CAH0600376.1"/>
    </source>
</evidence>
<keyword evidence="7 9" id="KW-0378">Hydrolase</keyword>
<feature type="domain" description="RNase H type-1" evidence="11">
    <location>
        <begin position="205"/>
        <end position="351"/>
    </location>
</feature>
<dbReference type="Pfam" id="PF00075">
    <property type="entry name" value="RNase_H"/>
    <property type="match status" value="1"/>
</dbReference>
<dbReference type="InterPro" id="IPR012337">
    <property type="entry name" value="RNaseH-like_sf"/>
</dbReference>
<dbReference type="EMBL" id="LR824006">
    <property type="protein sequence ID" value="CAH0600376.1"/>
    <property type="molecule type" value="Genomic_DNA"/>
</dbReference>
<name>A0A9P0C1C1_CHRIL</name>
<protein>
    <recommendedName>
        <fullName evidence="9">Ribonuclease H1</fullName>
        <shortName evidence="9">RNase H1</shortName>
        <ecNumber evidence="9">3.1.26.4</ecNumber>
    </recommendedName>
</protein>
<dbReference type="EC" id="3.1.26.4" evidence="9"/>
<dbReference type="InterPro" id="IPR036397">
    <property type="entry name" value="RNaseH_sf"/>
</dbReference>
<dbReference type="Gene3D" id="3.30.420.10">
    <property type="entry name" value="Ribonuclease H-like superfamily/Ribonuclease H"/>
    <property type="match status" value="1"/>
</dbReference>
<dbReference type="InterPro" id="IPR011320">
    <property type="entry name" value="RNase_H1_N"/>
</dbReference>
<dbReference type="PROSITE" id="PS50879">
    <property type="entry name" value="RNASE_H_1"/>
    <property type="match status" value="1"/>
</dbReference>
<dbReference type="GO" id="GO:0043137">
    <property type="term" value="P:DNA replication, removal of RNA primer"/>
    <property type="evidence" value="ECO:0007669"/>
    <property type="project" value="TreeGrafter"/>
</dbReference>
<keyword evidence="8 9" id="KW-0460">Magnesium</keyword>
<evidence type="ECO:0000313" key="13">
    <source>
        <dbReference type="Proteomes" id="UP001154114"/>
    </source>
</evidence>
<keyword evidence="13" id="KW-1185">Reference proteome</keyword>
<comment type="function">
    <text evidence="2 9">Endonuclease that specifically degrades the RNA of RNA-DNA hybrids.</text>
</comment>
<keyword evidence="6 9" id="KW-0255">Endonuclease</keyword>
<reference evidence="12" key="1">
    <citation type="submission" date="2021-12" db="EMBL/GenBank/DDBJ databases">
        <authorList>
            <person name="King R."/>
        </authorList>
    </citation>
    <scope>NUCLEOTIDE SEQUENCE</scope>
</reference>
<proteinExistence type="inferred from homology"/>
<evidence type="ECO:0000256" key="6">
    <source>
        <dbReference type="ARBA" id="ARBA00022759"/>
    </source>
</evidence>
<evidence type="ECO:0000256" key="7">
    <source>
        <dbReference type="ARBA" id="ARBA00022801"/>
    </source>
</evidence>
<dbReference type="CDD" id="cd09280">
    <property type="entry name" value="RNase_HI_eukaryote_like"/>
    <property type="match status" value="1"/>
</dbReference>
<dbReference type="FunFam" id="3.40.970.10:FF:000002">
    <property type="entry name" value="Ribonuclease H"/>
    <property type="match status" value="1"/>
</dbReference>
<organism evidence="12 13">
    <name type="scientific">Chrysodeixis includens</name>
    <name type="common">Soybean looper</name>
    <name type="synonym">Pseudoplusia includens</name>
    <dbReference type="NCBI Taxonomy" id="689277"/>
    <lineage>
        <taxon>Eukaryota</taxon>
        <taxon>Metazoa</taxon>
        <taxon>Ecdysozoa</taxon>
        <taxon>Arthropoda</taxon>
        <taxon>Hexapoda</taxon>
        <taxon>Insecta</taxon>
        <taxon>Pterygota</taxon>
        <taxon>Neoptera</taxon>
        <taxon>Endopterygota</taxon>
        <taxon>Lepidoptera</taxon>
        <taxon>Glossata</taxon>
        <taxon>Ditrysia</taxon>
        <taxon>Noctuoidea</taxon>
        <taxon>Noctuidae</taxon>
        <taxon>Plusiinae</taxon>
        <taxon>Chrysodeixis</taxon>
    </lineage>
</organism>
<dbReference type="PIRSF" id="PIRSF036852">
    <property type="entry name" value="Ribonuclease_H1_euk"/>
    <property type="match status" value="1"/>
</dbReference>
<dbReference type="GO" id="GO:0000287">
    <property type="term" value="F:magnesium ion binding"/>
    <property type="evidence" value="ECO:0007669"/>
    <property type="project" value="UniProtKB-UniRule"/>
</dbReference>
<evidence type="ECO:0000256" key="5">
    <source>
        <dbReference type="ARBA" id="ARBA00022723"/>
    </source>
</evidence>
<dbReference type="Gene3D" id="3.40.970.10">
    <property type="entry name" value="Ribonuclease H1, N-terminal domain"/>
    <property type="match status" value="1"/>
</dbReference>
<dbReference type="InterPro" id="IPR002156">
    <property type="entry name" value="RNaseH_domain"/>
</dbReference>
<dbReference type="InterPro" id="IPR037056">
    <property type="entry name" value="RNase_H1_N_sf"/>
</dbReference>
<dbReference type="InterPro" id="IPR017067">
    <property type="entry name" value="RNase_H1_euk"/>
</dbReference>
<evidence type="ECO:0000256" key="8">
    <source>
        <dbReference type="ARBA" id="ARBA00022842"/>
    </source>
</evidence>